<evidence type="ECO:0000256" key="2">
    <source>
        <dbReference type="SAM" id="Phobius"/>
    </source>
</evidence>
<dbReference type="EMBL" id="KM236244">
    <property type="protein sequence ID" value="AIW03977.1"/>
    <property type="molecule type" value="Genomic_DNA"/>
</dbReference>
<organism evidence="3 4">
    <name type="scientific">Salmonella phage Stitch</name>
    <dbReference type="NCBI Taxonomy" id="2991861"/>
    <lineage>
        <taxon>Viruses</taxon>
        <taxon>Duplodnaviria</taxon>
        <taxon>Heunggongvirae</taxon>
        <taxon>Uroviricota</taxon>
        <taxon>Caudoviricetes</taxon>
        <taxon>Demerecviridae</taxon>
        <taxon>Markadamsvirinae</taxon>
        <taxon>Epseptimavirus</taxon>
        <taxon>Epseptimavirus stitch</taxon>
    </lineage>
</organism>
<keyword evidence="2" id="KW-0812">Transmembrane</keyword>
<dbReference type="RefSeq" id="YP_009145967.1">
    <property type="nucleotide sequence ID" value="NC_027297.1"/>
</dbReference>
<name>A0A0A0RPK3_9CAUD</name>
<proteinExistence type="predicted"/>
<accession>A0A0A0RPK3</accession>
<protein>
    <submittedName>
        <fullName evidence="3">Uncharacterized protein</fullName>
    </submittedName>
</protein>
<keyword evidence="4" id="KW-1185">Reference proteome</keyword>
<keyword evidence="2" id="KW-1133">Transmembrane helix</keyword>
<dbReference type="Proteomes" id="UP000030204">
    <property type="component" value="Segment"/>
</dbReference>
<gene>
    <name evidence="3" type="ORF">CPT_Stitch26</name>
</gene>
<dbReference type="GeneID" id="24598721"/>
<keyword evidence="1" id="KW-0175">Coiled coil</keyword>
<evidence type="ECO:0000313" key="3">
    <source>
        <dbReference type="EMBL" id="AIW03977.1"/>
    </source>
</evidence>
<keyword evidence="2" id="KW-0472">Membrane</keyword>
<reference evidence="3 4" key="1">
    <citation type="journal article" date="2015" name="Genome Announc.">
        <title>Complete Genome of Salmonella enterica Serovar Typhimurium T5-Like Siphophage Stitch.</title>
        <authorList>
            <person name="Grover J.M."/>
            <person name="Luna A.J."/>
            <person name="Wood T.L."/>
            <person name="Chamakura K.R."/>
            <person name="Kuty Everett G.F."/>
        </authorList>
    </citation>
    <scope>NUCLEOTIDE SEQUENCE [LARGE SCALE GENOMIC DNA]</scope>
</reference>
<evidence type="ECO:0000256" key="1">
    <source>
        <dbReference type="SAM" id="Coils"/>
    </source>
</evidence>
<feature type="coiled-coil region" evidence="1">
    <location>
        <begin position="38"/>
        <end position="72"/>
    </location>
</feature>
<dbReference type="KEGG" id="vg:24598721"/>
<evidence type="ECO:0000313" key="4">
    <source>
        <dbReference type="Proteomes" id="UP000030204"/>
    </source>
</evidence>
<sequence>MITEILIGLLVLTTLAAIGGIIGIINANKNMDRMRLTNDGLVKRLVEQEEDIELAQRRSDLLKEKLTNIETLVGNTKLPIKVLRAQVITEIKK</sequence>
<feature type="transmembrane region" description="Helical" evidence="2">
    <location>
        <begin position="6"/>
        <end position="25"/>
    </location>
</feature>
<dbReference type="OrthoDB" id="21905at10239"/>